<sequence length="144" mass="16290">MLKTIFVEENIDISKYPKLQVLLKRMNDGHKPKKSNVFSREEVNQFFAEALDNMYLLIKLVTVKGIAKAYRSNELCKMKLENVKERGGAIIVAIPDSKNEMFTIISHEDNRIQKSMRGIRRTSAILLVNAGVDGSPPLSPKAML</sequence>
<dbReference type="EMBL" id="QDEB01044145">
    <property type="protein sequence ID" value="RZC38348.1"/>
    <property type="molecule type" value="Genomic_DNA"/>
</dbReference>
<evidence type="ECO:0000313" key="2">
    <source>
        <dbReference type="Proteomes" id="UP000292052"/>
    </source>
</evidence>
<gene>
    <name evidence="1" type="ORF">BDFB_009592</name>
</gene>
<feature type="non-terminal residue" evidence="1">
    <location>
        <position position="144"/>
    </location>
</feature>
<comment type="caution">
    <text evidence="1">The sequence shown here is derived from an EMBL/GenBank/DDBJ whole genome shotgun (WGS) entry which is preliminary data.</text>
</comment>
<proteinExistence type="predicted"/>
<protein>
    <submittedName>
        <fullName evidence="1">Uncharacterized protein</fullName>
    </submittedName>
</protein>
<dbReference type="InterPro" id="IPR011010">
    <property type="entry name" value="DNA_brk_join_enz"/>
</dbReference>
<dbReference type="GO" id="GO:0003677">
    <property type="term" value="F:DNA binding"/>
    <property type="evidence" value="ECO:0007669"/>
    <property type="project" value="InterPro"/>
</dbReference>
<name>A0A482W149_ASBVE</name>
<dbReference type="Proteomes" id="UP000292052">
    <property type="component" value="Unassembled WGS sequence"/>
</dbReference>
<reference evidence="1 2" key="1">
    <citation type="submission" date="2017-03" db="EMBL/GenBank/DDBJ databases">
        <title>Genome of the blue death feigning beetle - Asbolus verrucosus.</title>
        <authorList>
            <person name="Rider S.D."/>
        </authorList>
    </citation>
    <scope>NUCLEOTIDE SEQUENCE [LARGE SCALE GENOMIC DNA]</scope>
    <source>
        <strain evidence="1">Butters</strain>
        <tissue evidence="1">Head and leg muscle</tissue>
    </source>
</reference>
<organism evidence="1 2">
    <name type="scientific">Asbolus verrucosus</name>
    <name type="common">Desert ironclad beetle</name>
    <dbReference type="NCBI Taxonomy" id="1661398"/>
    <lineage>
        <taxon>Eukaryota</taxon>
        <taxon>Metazoa</taxon>
        <taxon>Ecdysozoa</taxon>
        <taxon>Arthropoda</taxon>
        <taxon>Hexapoda</taxon>
        <taxon>Insecta</taxon>
        <taxon>Pterygota</taxon>
        <taxon>Neoptera</taxon>
        <taxon>Endopterygota</taxon>
        <taxon>Coleoptera</taxon>
        <taxon>Polyphaga</taxon>
        <taxon>Cucujiformia</taxon>
        <taxon>Tenebrionidae</taxon>
        <taxon>Pimeliinae</taxon>
        <taxon>Asbolus</taxon>
    </lineage>
</organism>
<accession>A0A482W149</accession>
<dbReference type="AlphaFoldDB" id="A0A482W149"/>
<keyword evidence="2" id="KW-1185">Reference proteome</keyword>
<dbReference type="STRING" id="1661398.A0A482W149"/>
<evidence type="ECO:0000313" key="1">
    <source>
        <dbReference type="EMBL" id="RZC38348.1"/>
    </source>
</evidence>
<dbReference type="OrthoDB" id="6767093at2759"/>
<dbReference type="SUPFAM" id="SSF56349">
    <property type="entry name" value="DNA breaking-rejoining enzymes"/>
    <property type="match status" value="1"/>
</dbReference>